<dbReference type="InterPro" id="IPR041667">
    <property type="entry name" value="Cupin_8"/>
</dbReference>
<dbReference type="Gene3D" id="2.60.120.650">
    <property type="entry name" value="Cupin"/>
    <property type="match status" value="1"/>
</dbReference>
<organism evidence="2 3">
    <name type="scientific">Sphingomonas abietis</name>
    <dbReference type="NCBI Taxonomy" id="3012344"/>
    <lineage>
        <taxon>Bacteria</taxon>
        <taxon>Pseudomonadati</taxon>
        <taxon>Pseudomonadota</taxon>
        <taxon>Alphaproteobacteria</taxon>
        <taxon>Sphingomonadales</taxon>
        <taxon>Sphingomonadaceae</taxon>
        <taxon>Sphingomonas</taxon>
    </lineage>
</organism>
<dbReference type="EMBL" id="CP115174">
    <property type="protein sequence ID" value="WBO21862.1"/>
    <property type="molecule type" value="Genomic_DNA"/>
</dbReference>
<evidence type="ECO:0000313" key="3">
    <source>
        <dbReference type="Proteomes" id="UP001210865"/>
    </source>
</evidence>
<feature type="domain" description="JmjC" evidence="1">
    <location>
        <begin position="110"/>
        <end position="269"/>
    </location>
</feature>
<evidence type="ECO:0000313" key="2">
    <source>
        <dbReference type="EMBL" id="WBO21862.1"/>
    </source>
</evidence>
<dbReference type="Proteomes" id="UP001210865">
    <property type="component" value="Chromosome"/>
</dbReference>
<reference evidence="2 3" key="1">
    <citation type="submission" date="2022-12" db="EMBL/GenBank/DDBJ databases">
        <title>Sphingomonas abieness sp. nov., an endophytic bacterium isolated from Abies koreana.</title>
        <authorList>
            <person name="Jiang L."/>
            <person name="Lee J."/>
        </authorList>
    </citation>
    <scope>NUCLEOTIDE SEQUENCE [LARGE SCALE GENOMIC DNA]</scope>
    <source>
        <strain evidence="3">PAMB 00755</strain>
    </source>
</reference>
<protein>
    <submittedName>
        <fullName evidence="2">Cupin-like domain-containing protein</fullName>
    </submittedName>
</protein>
<name>A0ABY7NMP9_9SPHN</name>
<accession>A0ABY7NMP9</accession>
<dbReference type="PANTHER" id="PTHR12461">
    <property type="entry name" value="HYPOXIA-INDUCIBLE FACTOR 1 ALPHA INHIBITOR-RELATED"/>
    <property type="match status" value="1"/>
</dbReference>
<sequence>MRAIREIEGVDRDRFAREILPSGRPAVLRGLAAEWPAVRAAARPGGVAGYLAAFGAGSACEMIVGPPAIEGRLFYDADMTGLNFTREPGSLGQLLSRLADAALASAPPTLAVQSLDARASLPGFAEENGIDLIDPAIGPRLWIGNRVVVATHQDMMENIAVVVAGRRRFTLFPPEQAGNLAIGPLEFTPAGTPVSLVDAEAPDLARFPRFAAALAQAETAELAPGDAIFIPYMWWHHVRSLDAFNLLANYWWSTTPPAQPGLAPIDALVHARLAIGDLPERQRAAWRAMFELAVFDGDCAHIPPARRGIRGAMTEAAKARLRRQLGQLMAR</sequence>
<evidence type="ECO:0000259" key="1">
    <source>
        <dbReference type="PROSITE" id="PS51184"/>
    </source>
</evidence>
<dbReference type="PROSITE" id="PS51184">
    <property type="entry name" value="JMJC"/>
    <property type="match status" value="1"/>
</dbReference>
<dbReference type="PANTHER" id="PTHR12461:SF105">
    <property type="entry name" value="HYPOXIA-INDUCIBLE FACTOR 1-ALPHA INHIBITOR"/>
    <property type="match status" value="1"/>
</dbReference>
<dbReference type="RefSeq" id="WP_270076510.1">
    <property type="nucleotide sequence ID" value="NZ_CP115174.1"/>
</dbReference>
<gene>
    <name evidence="2" type="ORF">PBT88_17100</name>
</gene>
<dbReference type="SUPFAM" id="SSF51197">
    <property type="entry name" value="Clavaminate synthase-like"/>
    <property type="match status" value="1"/>
</dbReference>
<dbReference type="Pfam" id="PF13621">
    <property type="entry name" value="Cupin_8"/>
    <property type="match status" value="1"/>
</dbReference>
<keyword evidence="3" id="KW-1185">Reference proteome</keyword>
<proteinExistence type="predicted"/>
<dbReference type="InterPro" id="IPR003347">
    <property type="entry name" value="JmjC_dom"/>
</dbReference>
<dbReference type="SMART" id="SM00558">
    <property type="entry name" value="JmjC"/>
    <property type="match status" value="1"/>
</dbReference>